<dbReference type="InterPro" id="IPR036566">
    <property type="entry name" value="PYNP-like_C_sf"/>
</dbReference>
<dbReference type="EC" id="2.4.2.4" evidence="5"/>
<dbReference type="Gene3D" id="3.90.1170.30">
    <property type="entry name" value="Pyrimidine nucleoside phosphorylase-like, C-terminal domain"/>
    <property type="match status" value="1"/>
</dbReference>
<dbReference type="GO" id="GO:0009032">
    <property type="term" value="F:thymidine phosphorylase activity"/>
    <property type="evidence" value="ECO:0007669"/>
    <property type="project" value="UniProtKB-UniRule"/>
</dbReference>
<dbReference type="GO" id="GO:0005829">
    <property type="term" value="C:cytosol"/>
    <property type="evidence" value="ECO:0007669"/>
    <property type="project" value="TreeGrafter"/>
</dbReference>
<evidence type="ECO:0000256" key="3">
    <source>
        <dbReference type="ARBA" id="ARBA00022676"/>
    </source>
</evidence>
<dbReference type="NCBIfam" id="TIGR02643">
    <property type="entry name" value="T_phosphoryl"/>
    <property type="match status" value="1"/>
</dbReference>
<gene>
    <name evidence="7" type="ORF">PYX00_010922</name>
</gene>
<comment type="caution">
    <text evidence="7">The sequence shown here is derived from an EMBL/GenBank/DDBJ whole genome shotgun (WGS) entry which is preliminary data.</text>
</comment>
<dbReference type="Pfam" id="PF07831">
    <property type="entry name" value="PYNP_C"/>
    <property type="match status" value="1"/>
</dbReference>
<reference evidence="7" key="1">
    <citation type="journal article" date="2024" name="Gigascience">
        <title>Chromosome-level genome of the poultry shaft louse Menopon gallinae provides insight into the host-switching and adaptive evolution of parasitic lice.</title>
        <authorList>
            <person name="Xu Y."/>
            <person name="Ma L."/>
            <person name="Liu S."/>
            <person name="Liang Y."/>
            <person name="Liu Q."/>
            <person name="He Z."/>
            <person name="Tian L."/>
            <person name="Duan Y."/>
            <person name="Cai W."/>
            <person name="Li H."/>
            <person name="Song F."/>
        </authorList>
    </citation>
    <scope>NUCLEOTIDE SEQUENCE</scope>
    <source>
        <strain evidence="7">Cailab_2023a</strain>
    </source>
</reference>
<dbReference type="SMART" id="SM00941">
    <property type="entry name" value="PYNP_C"/>
    <property type="match status" value="1"/>
</dbReference>
<comment type="similarity">
    <text evidence="1 5">Belongs to the thymidine/pyrimidine-nucleoside phosphorylase family.</text>
</comment>
<organism evidence="7">
    <name type="scientific">Menopon gallinae</name>
    <name type="common">poultry shaft louse</name>
    <dbReference type="NCBI Taxonomy" id="328185"/>
    <lineage>
        <taxon>Eukaryota</taxon>
        <taxon>Metazoa</taxon>
        <taxon>Ecdysozoa</taxon>
        <taxon>Arthropoda</taxon>
        <taxon>Hexapoda</taxon>
        <taxon>Insecta</taxon>
        <taxon>Pterygota</taxon>
        <taxon>Neoptera</taxon>
        <taxon>Paraneoptera</taxon>
        <taxon>Psocodea</taxon>
        <taxon>Troctomorpha</taxon>
        <taxon>Phthiraptera</taxon>
        <taxon>Amblycera</taxon>
        <taxon>Menoponidae</taxon>
        <taxon>Menopon</taxon>
    </lineage>
</organism>
<dbReference type="InterPro" id="IPR035902">
    <property type="entry name" value="Nuc_phospho_transferase"/>
</dbReference>
<dbReference type="FunFam" id="3.40.1030.10:FF:000003">
    <property type="entry name" value="Pyrimidine-nucleoside phosphorylase"/>
    <property type="match status" value="1"/>
</dbReference>
<evidence type="ECO:0000259" key="6">
    <source>
        <dbReference type="SMART" id="SM00941"/>
    </source>
</evidence>
<dbReference type="PROSITE" id="PS00647">
    <property type="entry name" value="THYMID_PHOSPHORYLASE"/>
    <property type="match status" value="1"/>
</dbReference>
<dbReference type="InterPro" id="IPR013465">
    <property type="entry name" value="Thymidine_Pase"/>
</dbReference>
<dbReference type="Gene3D" id="3.40.1030.10">
    <property type="entry name" value="Nucleoside phosphorylase/phosphoribosyltransferase catalytic domain"/>
    <property type="match status" value="1"/>
</dbReference>
<accession>A0AAW2H6W2</accession>
<dbReference type="InterPro" id="IPR013102">
    <property type="entry name" value="PYNP_C"/>
</dbReference>
<dbReference type="InterPro" id="IPR036320">
    <property type="entry name" value="Glycosyl_Trfase_fam3_N_dom_sf"/>
</dbReference>
<evidence type="ECO:0000256" key="5">
    <source>
        <dbReference type="PIRNR" id="PIRNR000478"/>
    </source>
</evidence>
<dbReference type="SUPFAM" id="SSF47648">
    <property type="entry name" value="Nucleoside phosphorylase/phosphoribosyltransferase N-terminal domain"/>
    <property type="match status" value="1"/>
</dbReference>
<dbReference type="GO" id="GO:0006206">
    <property type="term" value="P:pyrimidine nucleobase metabolic process"/>
    <property type="evidence" value="ECO:0007669"/>
    <property type="project" value="InterPro"/>
</dbReference>
<dbReference type="GO" id="GO:0004645">
    <property type="term" value="F:1,4-alpha-oligoglucan phosphorylase activity"/>
    <property type="evidence" value="ECO:0007669"/>
    <property type="project" value="InterPro"/>
</dbReference>
<dbReference type="NCBIfam" id="NF004490">
    <property type="entry name" value="PRK05820.1"/>
    <property type="match status" value="1"/>
</dbReference>
<dbReference type="AlphaFoldDB" id="A0AAW2H6W2"/>
<dbReference type="SUPFAM" id="SSF52418">
    <property type="entry name" value="Nucleoside phosphorylase/phosphoribosyltransferase catalytic domain"/>
    <property type="match status" value="1"/>
</dbReference>
<feature type="domain" description="Pyrimidine nucleoside phosphorylase C-terminal" evidence="6">
    <location>
        <begin position="348"/>
        <end position="422"/>
    </location>
</feature>
<comment type="catalytic activity">
    <reaction evidence="5">
        <text>thymidine + phosphate = 2-deoxy-alpha-D-ribose 1-phosphate + thymine</text>
        <dbReference type="Rhea" id="RHEA:16037"/>
        <dbReference type="ChEBI" id="CHEBI:17748"/>
        <dbReference type="ChEBI" id="CHEBI:17821"/>
        <dbReference type="ChEBI" id="CHEBI:43474"/>
        <dbReference type="ChEBI" id="CHEBI:57259"/>
        <dbReference type="EC" id="2.4.2.4"/>
    </reaction>
</comment>
<dbReference type="NCBIfam" id="TIGR02644">
    <property type="entry name" value="Y_phosphoryl"/>
    <property type="match status" value="1"/>
</dbReference>
<name>A0AAW2H6W2_9NEOP</name>
<dbReference type="PANTHER" id="PTHR10515">
    <property type="entry name" value="THYMIDINE PHOSPHORYLASE"/>
    <property type="match status" value="1"/>
</dbReference>
<keyword evidence="4 5" id="KW-0808">Transferase</keyword>
<dbReference type="Pfam" id="PF02885">
    <property type="entry name" value="Glycos_trans_3N"/>
    <property type="match status" value="1"/>
</dbReference>
<evidence type="ECO:0000256" key="4">
    <source>
        <dbReference type="ARBA" id="ARBA00022679"/>
    </source>
</evidence>
<dbReference type="PIRSF" id="PIRSF000478">
    <property type="entry name" value="TP_PyNP"/>
    <property type="match status" value="1"/>
</dbReference>
<comment type="pathway">
    <text evidence="5">Pyrimidine metabolism; dTMP biosynthesis via salvage pathway; dTMP from thymine: step 1/2.</text>
</comment>
<evidence type="ECO:0000313" key="7">
    <source>
        <dbReference type="EMBL" id="KAL0265529.1"/>
    </source>
</evidence>
<dbReference type="Pfam" id="PF00591">
    <property type="entry name" value="Glycos_transf_3"/>
    <property type="match status" value="1"/>
</dbReference>
<dbReference type="Gene3D" id="1.20.970.10">
    <property type="entry name" value="Transferase, Pyrimidine Nucleoside Phosphorylase, Chain C"/>
    <property type="match status" value="1"/>
</dbReference>
<evidence type="ECO:0000256" key="1">
    <source>
        <dbReference type="ARBA" id="ARBA00006915"/>
    </source>
</evidence>
<dbReference type="HAMAP" id="MF_01628">
    <property type="entry name" value="Thymid_phosp"/>
    <property type="match status" value="1"/>
</dbReference>
<dbReference type="EMBL" id="JARGDH010000008">
    <property type="protein sequence ID" value="KAL0265529.1"/>
    <property type="molecule type" value="Genomic_DNA"/>
</dbReference>
<dbReference type="SUPFAM" id="SSF54680">
    <property type="entry name" value="Pyrimidine nucleoside phosphorylase C-terminal domain"/>
    <property type="match status" value="1"/>
</dbReference>
<protein>
    <recommendedName>
        <fullName evidence="5">Thymidine phosphorylase</fullName>
        <shortName evidence="5">TP</shortName>
        <ecNumber evidence="5">2.4.2.4</ecNumber>
    </recommendedName>
    <alternativeName>
        <fullName evidence="5">TdRPase</fullName>
    </alternativeName>
</protein>
<dbReference type="InterPro" id="IPR017872">
    <property type="entry name" value="Pyrmidine_PPase_CS"/>
</dbReference>
<dbReference type="InterPro" id="IPR000312">
    <property type="entry name" value="Glycosyl_Trfase_fam3"/>
</dbReference>
<dbReference type="InterPro" id="IPR000053">
    <property type="entry name" value="Thymidine/pyrmidine_PPase"/>
</dbReference>
<dbReference type="GO" id="GO:0006213">
    <property type="term" value="P:pyrimidine nucleoside metabolic process"/>
    <property type="evidence" value="ECO:0007669"/>
    <property type="project" value="UniProtKB-UniRule"/>
</dbReference>
<keyword evidence="3 5" id="KW-0328">Glycosyltransferase</keyword>
<dbReference type="InterPro" id="IPR017459">
    <property type="entry name" value="Glycosyl_Trfase_fam3_N_dom"/>
</dbReference>
<sequence length="440" mass="47373">MFLPQEIIRKKRDNTSLSKEEIYSFIKNVTNGSITDAQISAFAMTVLFNKLSKEELVNLTLAMRDSGEVLNWDNINGPVVDKHSTGGVGDLTSLMLAPMVAACGAYVPMIAGRGLGHTGGTLDKLEAIPNYNIIPDTKIFKDVVSKIGCAIVGQSSNLAPADKRIYAVRDTTATTESLELITSSILSKKLASGLQSLVMDIKTGNGAFLTTLEESKRLAQNIVNIGNSAGSATTAVITDMNQPLANTAGNALEIIDAIKYLKGDFSNTRLHKVILALGSSMLKAAKLVKNIEEAHNKLMKSLSSGKALEIFAKMLHALGGPADFIEDYKNYLPKANIVKPVYSNVEGVVTEVDTKKMGLIVVSLGGGRLKVSDKIDYSVGLSDIVSIGDKVTSDTPLAFIHAQNEDSYNRASKILKDVITVLPIEKSQISIPEVIYEYIY</sequence>
<dbReference type="InterPro" id="IPR018090">
    <property type="entry name" value="Pyrmidine_PPas_bac/euk"/>
</dbReference>
<evidence type="ECO:0000256" key="2">
    <source>
        <dbReference type="ARBA" id="ARBA00011738"/>
    </source>
</evidence>
<proteinExistence type="inferred from homology"/>
<dbReference type="PANTHER" id="PTHR10515:SF0">
    <property type="entry name" value="THYMIDINE PHOSPHORYLASE"/>
    <property type="match status" value="1"/>
</dbReference>
<comment type="subunit">
    <text evidence="2 5">Homodimer.</text>
</comment>
<comment type="function">
    <text evidence="5">Catalyzes the reversible phosphorolysis of thymidine. The produced molecules are then utilized as carbon and energy sources or in the rescue of pyrimidine bases for nucleotide synthesis.</text>
</comment>